<evidence type="ECO:0000313" key="1">
    <source>
        <dbReference type="EMBL" id="KAI3727236.1"/>
    </source>
</evidence>
<proteinExistence type="predicted"/>
<accession>A0ACB9BYT5</accession>
<organism evidence="1 2">
    <name type="scientific">Smallanthus sonchifolius</name>
    <dbReference type="NCBI Taxonomy" id="185202"/>
    <lineage>
        <taxon>Eukaryota</taxon>
        <taxon>Viridiplantae</taxon>
        <taxon>Streptophyta</taxon>
        <taxon>Embryophyta</taxon>
        <taxon>Tracheophyta</taxon>
        <taxon>Spermatophyta</taxon>
        <taxon>Magnoliopsida</taxon>
        <taxon>eudicotyledons</taxon>
        <taxon>Gunneridae</taxon>
        <taxon>Pentapetalae</taxon>
        <taxon>asterids</taxon>
        <taxon>campanulids</taxon>
        <taxon>Asterales</taxon>
        <taxon>Asteraceae</taxon>
        <taxon>Asteroideae</taxon>
        <taxon>Heliantheae alliance</taxon>
        <taxon>Millerieae</taxon>
        <taxon>Smallanthus</taxon>
    </lineage>
</organism>
<sequence length="104" mass="11832">MVKFAPDDVFDVPQIDVVAPGDVFDLPQVDVALGDVFVLQQIDVVAHDVHIQNQNQNIKNHTVGYTAPVPFPRLQLVNSSPFHTFSHSIIFIRFTVYNKERFEK</sequence>
<reference evidence="2" key="1">
    <citation type="journal article" date="2022" name="Mol. Ecol. Resour.">
        <title>The genomes of chicory, endive, great burdock and yacon provide insights into Asteraceae palaeo-polyploidization history and plant inulin production.</title>
        <authorList>
            <person name="Fan W."/>
            <person name="Wang S."/>
            <person name="Wang H."/>
            <person name="Wang A."/>
            <person name="Jiang F."/>
            <person name="Liu H."/>
            <person name="Zhao H."/>
            <person name="Xu D."/>
            <person name="Zhang Y."/>
        </authorList>
    </citation>
    <scope>NUCLEOTIDE SEQUENCE [LARGE SCALE GENOMIC DNA]</scope>
    <source>
        <strain evidence="2">cv. Yunnan</strain>
    </source>
</reference>
<gene>
    <name evidence="1" type="ORF">L1987_67048</name>
</gene>
<evidence type="ECO:0000313" key="2">
    <source>
        <dbReference type="Proteomes" id="UP001056120"/>
    </source>
</evidence>
<comment type="caution">
    <text evidence="1">The sequence shown here is derived from an EMBL/GenBank/DDBJ whole genome shotgun (WGS) entry which is preliminary data.</text>
</comment>
<keyword evidence="2" id="KW-1185">Reference proteome</keyword>
<protein>
    <submittedName>
        <fullName evidence="1">Uncharacterized protein</fullName>
    </submittedName>
</protein>
<dbReference type="EMBL" id="CM042039">
    <property type="protein sequence ID" value="KAI3727236.1"/>
    <property type="molecule type" value="Genomic_DNA"/>
</dbReference>
<name>A0ACB9BYT5_9ASTR</name>
<reference evidence="1 2" key="2">
    <citation type="journal article" date="2022" name="Mol. Ecol. Resour.">
        <title>The genomes of chicory, endive, great burdock and yacon provide insights into Asteraceae paleo-polyploidization history and plant inulin production.</title>
        <authorList>
            <person name="Fan W."/>
            <person name="Wang S."/>
            <person name="Wang H."/>
            <person name="Wang A."/>
            <person name="Jiang F."/>
            <person name="Liu H."/>
            <person name="Zhao H."/>
            <person name="Xu D."/>
            <person name="Zhang Y."/>
        </authorList>
    </citation>
    <scope>NUCLEOTIDE SEQUENCE [LARGE SCALE GENOMIC DNA]</scope>
    <source>
        <strain evidence="2">cv. Yunnan</strain>
        <tissue evidence="1">Leaves</tissue>
    </source>
</reference>
<dbReference type="Proteomes" id="UP001056120">
    <property type="component" value="Linkage Group LG22"/>
</dbReference>